<accession>A0A292ZMK2</accession>
<evidence type="ECO:0000313" key="3">
    <source>
        <dbReference type="Proteomes" id="UP000221538"/>
    </source>
</evidence>
<evidence type="ECO:0000313" key="2">
    <source>
        <dbReference type="EMBL" id="GAY24358.1"/>
    </source>
</evidence>
<dbReference type="EMBL" id="BEWI01000032">
    <property type="protein sequence ID" value="GAY24358.1"/>
    <property type="molecule type" value="Genomic_DNA"/>
</dbReference>
<dbReference type="Proteomes" id="UP000221538">
    <property type="component" value="Unassembled WGS sequence"/>
</dbReference>
<dbReference type="AlphaFoldDB" id="A0A292ZMK2"/>
<organism evidence="2 3">
    <name type="scientific">Sphingobium fuliginis (strain ATCC 27551)</name>
    <dbReference type="NCBI Taxonomy" id="336203"/>
    <lineage>
        <taxon>Bacteria</taxon>
        <taxon>Pseudomonadati</taxon>
        <taxon>Pseudomonadota</taxon>
        <taxon>Alphaproteobacteria</taxon>
        <taxon>Sphingomonadales</taxon>
        <taxon>Sphingomonadaceae</taxon>
        <taxon>Sphingobium</taxon>
    </lineage>
</organism>
<reference evidence="2 3" key="2">
    <citation type="journal article" date="2013" name="Environ. Sci. Technol.">
        <title>The 4-tert-butylphenol-utilizing bacterium Sphingobium fuliginis OMI can degrade bisphenols via phenolic ring hydroxylation and meta-cleavage pathway.</title>
        <authorList>
            <person name="Ogata Y."/>
            <person name="Goda S."/>
            <person name="Toyama T."/>
            <person name="Sei K."/>
            <person name="Ike M."/>
        </authorList>
    </citation>
    <scope>NUCLEOTIDE SEQUENCE [LARGE SCALE GENOMIC DNA]</scope>
    <source>
        <strain evidence="2 3">OMI</strain>
    </source>
</reference>
<sequence>MMQVRYYDPAERQQEKERQRASDALLLREGRISRGELRERNGFFSSVEIVESSISFQEVFA</sequence>
<protein>
    <submittedName>
        <fullName evidence="2">Uncharacterized protein</fullName>
    </submittedName>
</protein>
<comment type="caution">
    <text evidence="2">The sequence shown here is derived from an EMBL/GenBank/DDBJ whole genome shotgun (WGS) entry which is preliminary data.</text>
</comment>
<name>A0A292ZMK2_SPHSA</name>
<reference evidence="2 3" key="1">
    <citation type="journal article" date="2013" name="Biodegradation">
        <title>Occurrence of 4-tert-butylphenol (4-t-BP) biodegradation in an aquatic sample caused by the presence of Spirodela polyrrhiza and isolation of a 4-t-BP-utilizing bacterium.</title>
        <authorList>
            <person name="Ogata Y."/>
            <person name="Toyama T."/>
            <person name="Yu N."/>
            <person name="Wang X."/>
            <person name="Sei K."/>
            <person name="Ike M."/>
        </authorList>
    </citation>
    <scope>NUCLEOTIDE SEQUENCE [LARGE SCALE GENOMIC DNA]</scope>
    <source>
        <strain evidence="2 3">OMI</strain>
    </source>
</reference>
<proteinExistence type="predicted"/>
<gene>
    <name evidence="2" type="ORF">SFOMI_4938</name>
</gene>
<evidence type="ECO:0000256" key="1">
    <source>
        <dbReference type="SAM" id="MobiDB-lite"/>
    </source>
</evidence>
<feature type="region of interest" description="Disordered" evidence="1">
    <location>
        <begin position="1"/>
        <end position="20"/>
    </location>
</feature>
<feature type="compositionally biased region" description="Basic and acidic residues" evidence="1">
    <location>
        <begin position="8"/>
        <end position="20"/>
    </location>
</feature>
<dbReference type="RefSeq" id="WP_099186836.1">
    <property type="nucleotide sequence ID" value="NZ_BEWI01000032.1"/>
</dbReference>